<evidence type="ECO:0000256" key="5">
    <source>
        <dbReference type="ARBA" id="ARBA00022490"/>
    </source>
</evidence>
<reference evidence="16 17" key="1">
    <citation type="journal article" date="2016" name="Genome Announc.">
        <title>First Complete Genome Sequence of a Subdivision 6 Acidobacterium Strain.</title>
        <authorList>
            <person name="Huang S."/>
            <person name="Vieira S."/>
            <person name="Bunk B."/>
            <person name="Riedel T."/>
            <person name="Sproer C."/>
            <person name="Overmann J."/>
        </authorList>
    </citation>
    <scope>NUCLEOTIDE SEQUENCE [LARGE SCALE GENOMIC DNA]</scope>
    <source>
        <strain evidence="17">DSM 100886 HEG_-6_39</strain>
    </source>
</reference>
<keyword evidence="6" id="KW-0678">Repressor</keyword>
<dbReference type="InterPro" id="IPR036421">
    <property type="entry name" value="Fe_dep_repressor_sf"/>
</dbReference>
<evidence type="ECO:0000256" key="7">
    <source>
        <dbReference type="ARBA" id="ARBA00023004"/>
    </source>
</evidence>
<dbReference type="FunFam" id="1.10.60.10:FF:000004">
    <property type="entry name" value="DtxR family transcriptional regulator"/>
    <property type="match status" value="1"/>
</dbReference>
<keyword evidence="8" id="KW-0805">Transcription regulation</keyword>
<evidence type="ECO:0000256" key="13">
    <source>
        <dbReference type="ARBA" id="ARBA00025185"/>
    </source>
</evidence>
<evidence type="ECO:0000313" key="16">
    <source>
        <dbReference type="EMBL" id="AMY07571.1"/>
    </source>
</evidence>
<dbReference type="InterPro" id="IPR050536">
    <property type="entry name" value="DtxR_MntR_Metal-Reg"/>
</dbReference>
<evidence type="ECO:0000256" key="3">
    <source>
        <dbReference type="ARBA" id="ARBA00011738"/>
    </source>
</evidence>
<evidence type="ECO:0000259" key="15">
    <source>
        <dbReference type="PROSITE" id="PS50944"/>
    </source>
</evidence>
<proteinExistence type="inferred from homology"/>
<evidence type="ECO:0000256" key="6">
    <source>
        <dbReference type="ARBA" id="ARBA00022491"/>
    </source>
</evidence>
<evidence type="ECO:0000256" key="4">
    <source>
        <dbReference type="ARBA" id="ARBA00022386"/>
    </source>
</evidence>
<dbReference type="Gene3D" id="1.10.60.10">
    <property type="entry name" value="Iron dependent repressor, metal binding and dimerisation domain"/>
    <property type="match status" value="1"/>
</dbReference>
<dbReference type="Pfam" id="PF01325">
    <property type="entry name" value="Fe_dep_repress"/>
    <property type="match status" value="1"/>
</dbReference>
<dbReference type="InterPro" id="IPR008988">
    <property type="entry name" value="Transcriptional_repressor_C"/>
</dbReference>
<keyword evidence="17" id="KW-1185">Reference proteome</keyword>
<keyword evidence="12" id="KW-0464">Manganese</keyword>
<dbReference type="InterPro" id="IPR036388">
    <property type="entry name" value="WH-like_DNA-bd_sf"/>
</dbReference>
<dbReference type="GO" id="GO:0046983">
    <property type="term" value="F:protein dimerization activity"/>
    <property type="evidence" value="ECO:0007669"/>
    <property type="project" value="InterPro"/>
</dbReference>
<keyword evidence="9" id="KW-0238">DNA-binding</keyword>
<dbReference type="GO" id="GO:0005737">
    <property type="term" value="C:cytoplasm"/>
    <property type="evidence" value="ECO:0007669"/>
    <property type="project" value="UniProtKB-SubCell"/>
</dbReference>
<dbReference type="SUPFAM" id="SSF47979">
    <property type="entry name" value="Iron-dependent repressor protein, dimerization domain"/>
    <property type="match status" value="1"/>
</dbReference>
<dbReference type="GO" id="GO:0003677">
    <property type="term" value="F:DNA binding"/>
    <property type="evidence" value="ECO:0007669"/>
    <property type="project" value="UniProtKB-KW"/>
</dbReference>
<evidence type="ECO:0000256" key="2">
    <source>
        <dbReference type="ARBA" id="ARBA00007871"/>
    </source>
</evidence>
<dbReference type="RefSeq" id="WP_234800704.1">
    <property type="nucleotide sequence ID" value="NZ_CP015136.1"/>
</dbReference>
<organism evidence="16 17">
    <name type="scientific">Luteitalea pratensis</name>
    <dbReference type="NCBI Taxonomy" id="1855912"/>
    <lineage>
        <taxon>Bacteria</taxon>
        <taxon>Pseudomonadati</taxon>
        <taxon>Acidobacteriota</taxon>
        <taxon>Vicinamibacteria</taxon>
        <taxon>Vicinamibacterales</taxon>
        <taxon>Vicinamibacteraceae</taxon>
        <taxon>Luteitalea</taxon>
    </lineage>
</organism>
<dbReference type="InterPro" id="IPR036390">
    <property type="entry name" value="WH_DNA-bd_sf"/>
</dbReference>
<comment type="subunit">
    <text evidence="3">Homodimer.</text>
</comment>
<dbReference type="Gene3D" id="2.30.30.90">
    <property type="match status" value="1"/>
</dbReference>
<keyword evidence="7" id="KW-0408">Iron</keyword>
<dbReference type="SMART" id="SM00899">
    <property type="entry name" value="FeoA"/>
    <property type="match status" value="1"/>
</dbReference>
<dbReference type="Gene3D" id="1.10.10.10">
    <property type="entry name" value="Winged helix-like DNA-binding domain superfamily/Winged helix DNA-binding domain"/>
    <property type="match status" value="1"/>
</dbReference>
<dbReference type="InterPro" id="IPR022689">
    <property type="entry name" value="Iron_dep_repressor"/>
</dbReference>
<evidence type="ECO:0000256" key="8">
    <source>
        <dbReference type="ARBA" id="ARBA00023015"/>
    </source>
</evidence>
<evidence type="ECO:0000256" key="10">
    <source>
        <dbReference type="ARBA" id="ARBA00023159"/>
    </source>
</evidence>
<name>A0A143PGC7_LUTPR</name>
<dbReference type="PROSITE" id="PS50944">
    <property type="entry name" value="HTH_DTXR"/>
    <property type="match status" value="1"/>
</dbReference>
<dbReference type="Pfam" id="PF04023">
    <property type="entry name" value="FeoA"/>
    <property type="match status" value="1"/>
</dbReference>
<dbReference type="PANTHER" id="PTHR33238">
    <property type="entry name" value="IRON (METAL) DEPENDENT REPRESSOR, DTXR FAMILY"/>
    <property type="match status" value="1"/>
</dbReference>
<comment type="function">
    <text evidence="13">In the presence of manganese, represses expression of mntH and mntS. Up-regulates expression of mntP.</text>
</comment>
<comment type="similarity">
    <text evidence="2">Belongs to the DtxR/MntR family.</text>
</comment>
<dbReference type="Proteomes" id="UP000076079">
    <property type="component" value="Chromosome"/>
</dbReference>
<dbReference type="KEGG" id="abac:LuPra_00744"/>
<sequence length="223" mass="23945">MLPSSTVENYLKAIYSAQRALGANALVPMGQLAAALEVVPGTATTMVKALAESGLVRYEPYAGVRLTAAGDKLAALVLRRHRLIELFLVQVMGMSWAEVHDEAEHLEHAVSERLIGRMDEMLGFPSVDPHGDPIPNADGGVAERSYHSLLECPVGRPVRVARVADQDADFLRFIEHSALMPGQAIMVVTRDTAADSVAVQGADARQIVLGARAASKVLVEKEE</sequence>
<dbReference type="PATRIC" id="fig|1813736.3.peg.779"/>
<keyword evidence="10" id="KW-0010">Activator</keyword>
<keyword evidence="11" id="KW-0804">Transcription</keyword>
<gene>
    <name evidence="16" type="primary">ideR</name>
    <name evidence="16" type="ORF">LuPra_00744</name>
</gene>
<evidence type="ECO:0000256" key="14">
    <source>
        <dbReference type="ARBA" id="ARBA00032593"/>
    </source>
</evidence>
<dbReference type="GO" id="GO:0003700">
    <property type="term" value="F:DNA-binding transcription factor activity"/>
    <property type="evidence" value="ECO:0007669"/>
    <property type="project" value="InterPro"/>
</dbReference>
<evidence type="ECO:0000256" key="1">
    <source>
        <dbReference type="ARBA" id="ARBA00004496"/>
    </source>
</evidence>
<dbReference type="PANTHER" id="PTHR33238:SF11">
    <property type="entry name" value="TRANSCRIPTIONAL REGULATOR MNTR"/>
    <property type="match status" value="1"/>
</dbReference>
<dbReference type="InterPro" id="IPR007167">
    <property type="entry name" value="Fe-transptr_FeoA-like"/>
</dbReference>
<dbReference type="SUPFAM" id="SSF46785">
    <property type="entry name" value="Winged helix' DNA-binding domain"/>
    <property type="match status" value="1"/>
</dbReference>
<reference evidence="17" key="2">
    <citation type="submission" date="2016-04" db="EMBL/GenBank/DDBJ databases">
        <title>First Complete Genome Sequence of a Subdivision 6 Acidobacterium.</title>
        <authorList>
            <person name="Huang S."/>
            <person name="Vieira S."/>
            <person name="Bunk B."/>
            <person name="Riedel T."/>
            <person name="Sproeer C."/>
            <person name="Overmann J."/>
        </authorList>
    </citation>
    <scope>NUCLEOTIDE SEQUENCE [LARGE SCALE GENOMIC DNA]</scope>
    <source>
        <strain evidence="17">DSM 100886 HEG_-6_39</strain>
    </source>
</reference>
<feature type="domain" description="HTH dtxR-type" evidence="15">
    <location>
        <begin position="1"/>
        <end position="67"/>
    </location>
</feature>
<evidence type="ECO:0000256" key="12">
    <source>
        <dbReference type="ARBA" id="ARBA00023211"/>
    </source>
</evidence>
<evidence type="ECO:0000256" key="11">
    <source>
        <dbReference type="ARBA" id="ARBA00023163"/>
    </source>
</evidence>
<dbReference type="Pfam" id="PF02742">
    <property type="entry name" value="Fe_dep_repr_C"/>
    <property type="match status" value="1"/>
</dbReference>
<evidence type="ECO:0000313" key="17">
    <source>
        <dbReference type="Proteomes" id="UP000076079"/>
    </source>
</evidence>
<dbReference type="InterPro" id="IPR001367">
    <property type="entry name" value="Fe_dep_repressor"/>
</dbReference>
<dbReference type="InterPro" id="IPR022687">
    <property type="entry name" value="HTH_DTXR"/>
</dbReference>
<dbReference type="SUPFAM" id="SSF50037">
    <property type="entry name" value="C-terminal domain of transcriptional repressors"/>
    <property type="match status" value="1"/>
</dbReference>
<dbReference type="AlphaFoldDB" id="A0A143PGC7"/>
<protein>
    <recommendedName>
        <fullName evidence="4">Transcriptional regulator MntR</fullName>
    </recommendedName>
    <alternativeName>
        <fullName evidence="14">Manganese transport regulator</fullName>
    </alternativeName>
</protein>
<dbReference type="EMBL" id="CP015136">
    <property type="protein sequence ID" value="AMY07571.1"/>
    <property type="molecule type" value="Genomic_DNA"/>
</dbReference>
<accession>A0A143PGC7</accession>
<dbReference type="SMART" id="SM00529">
    <property type="entry name" value="HTH_DTXR"/>
    <property type="match status" value="1"/>
</dbReference>
<dbReference type="GO" id="GO:0046914">
    <property type="term" value="F:transition metal ion binding"/>
    <property type="evidence" value="ECO:0007669"/>
    <property type="project" value="InterPro"/>
</dbReference>
<dbReference type="STRING" id="1855912.LuPra_00744"/>
<comment type="subcellular location">
    <subcellularLocation>
        <location evidence="1">Cytoplasm</location>
    </subcellularLocation>
</comment>
<dbReference type="InterPro" id="IPR038157">
    <property type="entry name" value="FeoA_core_dom"/>
</dbReference>
<keyword evidence="5" id="KW-0963">Cytoplasm</keyword>
<evidence type="ECO:0000256" key="9">
    <source>
        <dbReference type="ARBA" id="ARBA00023125"/>
    </source>
</evidence>